<dbReference type="Proteomes" id="UP000672038">
    <property type="component" value="Chromosome"/>
</dbReference>
<feature type="binding site" evidence="5">
    <location>
        <position position="192"/>
    </location>
    <ligand>
        <name>Zn(2+)</name>
        <dbReference type="ChEBI" id="CHEBI:29105"/>
    </ligand>
</feature>
<keyword evidence="3 6" id="KW-1133">Transmembrane helix</keyword>
<dbReference type="AlphaFoldDB" id="A0A975INP7"/>
<evidence type="ECO:0000256" key="3">
    <source>
        <dbReference type="ARBA" id="ARBA00022989"/>
    </source>
</evidence>
<dbReference type="PANTHER" id="PTHR20855:SF3">
    <property type="entry name" value="LD03007P"/>
    <property type="match status" value="1"/>
</dbReference>
<accession>A0A975INP7</accession>
<keyword evidence="8" id="KW-1185">Reference proteome</keyword>
<dbReference type="GO" id="GO:0046872">
    <property type="term" value="F:metal ion binding"/>
    <property type="evidence" value="ECO:0007669"/>
    <property type="project" value="UniProtKB-KW"/>
</dbReference>
<feature type="transmembrane region" description="Helical" evidence="6">
    <location>
        <begin position="105"/>
        <end position="124"/>
    </location>
</feature>
<keyword evidence="2 6" id="KW-0812">Transmembrane</keyword>
<sequence>MKWPTRNKNKQTIVEEIFNAISHGVMIPVSIISFIIFCYTYKKFHISFLFFSLTMFMLYLMSCLYHSLSFSKAKNHFQRFDHICIYLLIWGSFTPFLLLPEGPNLFFFIFQSIFVFIGVMLKIFRMRKDKLLHLIIFLLLGWSGIFVIFSLKKHIHEEPSILIFLFLGGIFYSLGIIFYKNLYKKFYHFIWHLFVMLGNLFHVFAVYNFIKCLK</sequence>
<dbReference type="GO" id="GO:0016020">
    <property type="term" value="C:membrane"/>
    <property type="evidence" value="ECO:0007669"/>
    <property type="project" value="UniProtKB-SubCell"/>
</dbReference>
<feature type="transmembrane region" description="Helical" evidence="6">
    <location>
        <begin position="20"/>
        <end position="42"/>
    </location>
</feature>
<proteinExistence type="predicted"/>
<comment type="subcellular location">
    <subcellularLocation>
        <location evidence="1">Membrane</location>
        <topology evidence="1">Multi-pass membrane protein</topology>
    </subcellularLocation>
</comment>
<feature type="transmembrane region" description="Helical" evidence="6">
    <location>
        <begin position="131"/>
        <end position="149"/>
    </location>
</feature>
<name>A0A975INP7_LOWBP</name>
<evidence type="ECO:0000313" key="8">
    <source>
        <dbReference type="Proteomes" id="UP000672038"/>
    </source>
</evidence>
<feature type="binding site" evidence="5">
    <location>
        <position position="188"/>
    </location>
    <ligand>
        <name>Zn(2+)</name>
        <dbReference type="ChEBI" id="CHEBI:29105"/>
    </ligand>
</feature>
<feature type="transmembrane region" description="Helical" evidence="6">
    <location>
        <begin position="186"/>
        <end position="210"/>
    </location>
</feature>
<dbReference type="PANTHER" id="PTHR20855">
    <property type="entry name" value="ADIPOR/PROGESTIN RECEPTOR-RELATED"/>
    <property type="match status" value="1"/>
</dbReference>
<evidence type="ECO:0000256" key="4">
    <source>
        <dbReference type="ARBA" id="ARBA00023136"/>
    </source>
</evidence>
<protein>
    <submittedName>
        <fullName evidence="7">Hemolysin III</fullName>
    </submittedName>
</protein>
<evidence type="ECO:0000256" key="2">
    <source>
        <dbReference type="ARBA" id="ARBA00022692"/>
    </source>
</evidence>
<dbReference type="Pfam" id="PF03006">
    <property type="entry name" value="HlyIII"/>
    <property type="match status" value="1"/>
</dbReference>
<dbReference type="RefSeq" id="WP_210954575.1">
    <property type="nucleotide sequence ID" value="NZ_CP054393.1"/>
</dbReference>
<feature type="transmembrane region" description="Helical" evidence="6">
    <location>
        <begin position="161"/>
        <end position="179"/>
    </location>
</feature>
<evidence type="ECO:0000256" key="6">
    <source>
        <dbReference type="SAM" id="Phobius"/>
    </source>
</evidence>
<evidence type="ECO:0000256" key="5">
    <source>
        <dbReference type="PIRSR" id="PIRSR604254-1"/>
    </source>
</evidence>
<dbReference type="EMBL" id="CP054393">
    <property type="protein sequence ID" value="QTX03126.1"/>
    <property type="molecule type" value="Genomic_DNA"/>
</dbReference>
<feature type="transmembrane region" description="Helical" evidence="6">
    <location>
        <begin position="48"/>
        <end position="68"/>
    </location>
</feature>
<feature type="binding site" evidence="5">
    <location>
        <position position="66"/>
    </location>
    <ligand>
        <name>Zn(2+)</name>
        <dbReference type="ChEBI" id="CHEBI:29105"/>
    </ligand>
</feature>
<feature type="transmembrane region" description="Helical" evidence="6">
    <location>
        <begin position="80"/>
        <end position="99"/>
    </location>
</feature>
<reference evidence="7" key="1">
    <citation type="submission" date="2020-06" db="EMBL/GenBank/DDBJ databases">
        <title>Complete genome sequence of Candidatus Phytoplasma luffae NCHU2019.</title>
        <authorList>
            <person name="Cho S.-T."/>
            <person name="Tan C.-M."/>
            <person name="Li J.-R."/>
            <person name="Chien Y.-Y."/>
            <person name="Chiu Y.-C."/>
            <person name="Yang J.-Y."/>
            <person name="Kuo C.-H."/>
        </authorList>
    </citation>
    <scope>NUCLEOTIDE SEQUENCE</scope>
    <source>
        <strain evidence="7">NCHU2019</strain>
    </source>
</reference>
<gene>
    <name evidence="7" type="primary">hlyC</name>
    <name evidence="7" type="ORF">LFWB_5600</name>
</gene>
<evidence type="ECO:0000256" key="1">
    <source>
        <dbReference type="ARBA" id="ARBA00004141"/>
    </source>
</evidence>
<dbReference type="InterPro" id="IPR004254">
    <property type="entry name" value="AdipoR/HlyIII-related"/>
</dbReference>
<organism evidence="7 8">
    <name type="scientific">Loofah witches'-broom phytoplasma</name>
    <dbReference type="NCBI Taxonomy" id="35773"/>
    <lineage>
        <taxon>Bacteria</taxon>
        <taxon>Bacillati</taxon>
        <taxon>Mycoplasmatota</taxon>
        <taxon>Mollicutes</taxon>
        <taxon>Acholeplasmatales</taxon>
        <taxon>Acholeplasmataceae</taxon>
        <taxon>Candidatus Phytoplasma</taxon>
        <taxon>16SrVIII (Loofah witches'-broom group)</taxon>
    </lineage>
</organism>
<dbReference type="KEGG" id="pluf:LFWB_5600"/>
<keyword evidence="5" id="KW-0862">Zinc</keyword>
<keyword evidence="4 6" id="KW-0472">Membrane</keyword>
<keyword evidence="5" id="KW-0479">Metal-binding</keyword>
<evidence type="ECO:0000313" key="7">
    <source>
        <dbReference type="EMBL" id="QTX03126.1"/>
    </source>
</evidence>